<accession>A0A2J4PXC3</accession>
<evidence type="ECO:0000313" key="1">
    <source>
        <dbReference type="EMBL" id="PLL23457.1"/>
    </source>
</evidence>
<gene>
    <name evidence="1" type="ORF">CWN50_28240</name>
</gene>
<proteinExistence type="predicted"/>
<reference evidence="1 2" key="2">
    <citation type="submission" date="2018-01" db="EMBL/GenBank/DDBJ databases">
        <title>Genomic study of Klebsiella pneumoniae.</title>
        <authorList>
            <person name="Yang Y."/>
            <person name="Bicalho R."/>
        </authorList>
    </citation>
    <scope>NUCLEOTIDE SEQUENCE [LARGE SCALE GENOMIC DNA]</scope>
    <source>
        <strain evidence="1 2">A11</strain>
    </source>
</reference>
<dbReference type="Proteomes" id="UP000234505">
    <property type="component" value="Unassembled WGS sequence"/>
</dbReference>
<name>A0A2J4PXC3_9ENTR</name>
<dbReference type="EMBL" id="PIDS01001391">
    <property type="protein sequence ID" value="PLL23457.1"/>
    <property type="molecule type" value="Genomic_DNA"/>
</dbReference>
<evidence type="ECO:0000313" key="2">
    <source>
        <dbReference type="Proteomes" id="UP000234505"/>
    </source>
</evidence>
<dbReference type="AlphaFoldDB" id="A0A2J4PXC3"/>
<sequence length="72" mass="8061">MTGVNKGSQQKCSLKDDGYKNTTTSIGIQDFAVSLYSRQFMRLVTTGVRLRCYLAQAYAALHHFTTNPVPME</sequence>
<protein>
    <submittedName>
        <fullName evidence="1">Uncharacterized protein</fullName>
    </submittedName>
</protein>
<comment type="caution">
    <text evidence="1">The sequence shown here is derived from an EMBL/GenBank/DDBJ whole genome shotgun (WGS) entry which is preliminary data.</text>
</comment>
<organism evidence="1 2">
    <name type="scientific">Klebsiella michiganensis</name>
    <dbReference type="NCBI Taxonomy" id="1134687"/>
    <lineage>
        <taxon>Bacteria</taxon>
        <taxon>Pseudomonadati</taxon>
        <taxon>Pseudomonadota</taxon>
        <taxon>Gammaproteobacteria</taxon>
        <taxon>Enterobacterales</taxon>
        <taxon>Enterobacteriaceae</taxon>
        <taxon>Klebsiella/Raoultella group</taxon>
        <taxon>Klebsiella</taxon>
    </lineage>
</organism>
<reference evidence="1 2" key="1">
    <citation type="submission" date="2017-11" db="EMBL/GenBank/DDBJ databases">
        <authorList>
            <person name="Han C.G."/>
        </authorList>
    </citation>
    <scope>NUCLEOTIDE SEQUENCE [LARGE SCALE GENOMIC DNA]</scope>
    <source>
        <strain evidence="1 2">A11</strain>
    </source>
</reference>